<sequence>MKAKLLDAAQQWQLLDENGRVPASPSYTDLLQHAVDAQALSHNVVQLTADFARTPHSTNRVGRAVLARLAMASTMSSHAVPCFAETAETALALSRAATPIIKQYPANSMVIEHATARAYLRRASESLRDASKELDGHLDFHRFFPARQLPPVRSGPASHGSDRGR</sequence>
<dbReference type="Proteomes" id="UP001596200">
    <property type="component" value="Unassembled WGS sequence"/>
</dbReference>
<dbReference type="RefSeq" id="WP_344514796.1">
    <property type="nucleotide sequence ID" value="NZ_BAAATU010000031.1"/>
</dbReference>
<name>A0ABW1GKR7_9ACTN</name>
<proteinExistence type="predicted"/>
<accession>A0ABW1GKR7</accession>
<reference evidence="2" key="1">
    <citation type="journal article" date="2019" name="Int. J. Syst. Evol. Microbiol.">
        <title>The Global Catalogue of Microorganisms (GCM) 10K type strain sequencing project: providing services to taxonomists for standard genome sequencing and annotation.</title>
        <authorList>
            <consortium name="The Broad Institute Genomics Platform"/>
            <consortium name="The Broad Institute Genome Sequencing Center for Infectious Disease"/>
            <person name="Wu L."/>
            <person name="Ma J."/>
        </authorList>
    </citation>
    <scope>NUCLEOTIDE SEQUENCE [LARGE SCALE GENOMIC DNA]</scope>
    <source>
        <strain evidence="2">JCM 4147</strain>
    </source>
</reference>
<gene>
    <name evidence="1" type="ORF">ACFP1B_13665</name>
</gene>
<evidence type="ECO:0000313" key="2">
    <source>
        <dbReference type="Proteomes" id="UP001596200"/>
    </source>
</evidence>
<evidence type="ECO:0000313" key="1">
    <source>
        <dbReference type="EMBL" id="MFC5914471.1"/>
    </source>
</evidence>
<organism evidence="1 2">
    <name type="scientific">Streptomyces pulveraceus</name>
    <dbReference type="NCBI Taxonomy" id="68258"/>
    <lineage>
        <taxon>Bacteria</taxon>
        <taxon>Bacillati</taxon>
        <taxon>Actinomycetota</taxon>
        <taxon>Actinomycetes</taxon>
        <taxon>Kitasatosporales</taxon>
        <taxon>Streptomycetaceae</taxon>
        <taxon>Streptomyces</taxon>
    </lineage>
</organism>
<dbReference type="EMBL" id="JBHSPU010000013">
    <property type="protein sequence ID" value="MFC5914471.1"/>
    <property type="molecule type" value="Genomic_DNA"/>
</dbReference>
<comment type="caution">
    <text evidence="1">The sequence shown here is derived from an EMBL/GenBank/DDBJ whole genome shotgun (WGS) entry which is preliminary data.</text>
</comment>
<keyword evidence="2" id="KW-1185">Reference proteome</keyword>
<protein>
    <submittedName>
        <fullName evidence="1">Uncharacterized protein</fullName>
    </submittedName>
</protein>